<feature type="domain" description="Flavodoxin-like fold" evidence="2">
    <location>
        <begin position="3"/>
        <end position="174"/>
    </location>
</feature>
<dbReference type="PANTHER" id="PTHR47307:SF1">
    <property type="entry name" value="GLUTATHIONE-REGULATED POTASSIUM-EFFLUX SYSTEM ANCILLARY PROTEIN KEFG"/>
    <property type="match status" value="1"/>
</dbReference>
<dbReference type="GO" id="GO:0009055">
    <property type="term" value="F:electron transfer activity"/>
    <property type="evidence" value="ECO:0007669"/>
    <property type="project" value="TreeGrafter"/>
</dbReference>
<dbReference type="InterPro" id="IPR029039">
    <property type="entry name" value="Flavoprotein-like_sf"/>
</dbReference>
<evidence type="ECO:0000313" key="4">
    <source>
        <dbReference type="Proteomes" id="UP000541426"/>
    </source>
</evidence>
<dbReference type="EMBL" id="JACIEJ010000014">
    <property type="protein sequence ID" value="MBB3988002.1"/>
    <property type="molecule type" value="Genomic_DNA"/>
</dbReference>
<accession>A0A7W6DVZ0</accession>
<name>A0A7W6DVZ0_9RHOB</name>
<dbReference type="Gene3D" id="3.40.50.360">
    <property type="match status" value="1"/>
</dbReference>
<evidence type="ECO:0000313" key="3">
    <source>
        <dbReference type="EMBL" id="MBB3988002.1"/>
    </source>
</evidence>
<reference evidence="3 4" key="1">
    <citation type="submission" date="2020-08" db="EMBL/GenBank/DDBJ databases">
        <title>Genomic Encyclopedia of Type Strains, Phase IV (KMG-IV): sequencing the most valuable type-strain genomes for metagenomic binning, comparative biology and taxonomic classification.</title>
        <authorList>
            <person name="Goeker M."/>
        </authorList>
    </citation>
    <scope>NUCLEOTIDE SEQUENCE [LARGE SCALE GENOMIC DNA]</scope>
    <source>
        <strain evidence="3 4">DSM 102235</strain>
    </source>
</reference>
<sequence length="193" mass="20886">MSRTLILLFHRDIAQSHANLALCDRVAALPGVEVVDMQSLYPDGVIDMFTEAGTEAQRLLSADRIVLQFPVQWYSTPALLKAWQDSVLTRMFYLFAEDEGDRLAGTPLMVAATAGNTPGAYGRGGANHFTIDEIFTPLKATTRRCGLPWHAPYITFGADKLSAAELAEAAEGYAHALDAFIAATPATRGQEVA</sequence>
<proteinExistence type="predicted"/>
<protein>
    <submittedName>
        <fullName evidence="3">Putative NADPH-quinone reductase</fullName>
    </submittedName>
</protein>
<dbReference type="InterPro" id="IPR046980">
    <property type="entry name" value="KefG/KefF"/>
</dbReference>
<organism evidence="3 4">
    <name type="scientific">Sagittula marina</name>
    <dbReference type="NCBI Taxonomy" id="943940"/>
    <lineage>
        <taxon>Bacteria</taxon>
        <taxon>Pseudomonadati</taxon>
        <taxon>Pseudomonadota</taxon>
        <taxon>Alphaproteobacteria</taxon>
        <taxon>Rhodobacterales</taxon>
        <taxon>Roseobacteraceae</taxon>
        <taxon>Sagittula</taxon>
    </lineage>
</organism>
<dbReference type="InterPro" id="IPR003680">
    <property type="entry name" value="Flavodoxin_fold"/>
</dbReference>
<keyword evidence="4" id="KW-1185">Reference proteome</keyword>
<keyword evidence="1" id="KW-0560">Oxidoreductase</keyword>
<dbReference type="Pfam" id="PF02525">
    <property type="entry name" value="Flavodoxin_2"/>
    <property type="match status" value="1"/>
</dbReference>
<gene>
    <name evidence="3" type="ORF">GGQ68_004356</name>
</gene>
<dbReference type="SUPFAM" id="SSF52218">
    <property type="entry name" value="Flavoproteins"/>
    <property type="match status" value="1"/>
</dbReference>
<evidence type="ECO:0000256" key="1">
    <source>
        <dbReference type="ARBA" id="ARBA00023002"/>
    </source>
</evidence>
<evidence type="ECO:0000259" key="2">
    <source>
        <dbReference type="Pfam" id="PF02525"/>
    </source>
</evidence>
<dbReference type="PANTHER" id="PTHR47307">
    <property type="entry name" value="GLUTATHIONE-REGULATED POTASSIUM-EFFLUX SYSTEM ANCILLARY PROTEIN KEFG"/>
    <property type="match status" value="1"/>
</dbReference>
<dbReference type="GO" id="GO:0010181">
    <property type="term" value="F:FMN binding"/>
    <property type="evidence" value="ECO:0007669"/>
    <property type="project" value="TreeGrafter"/>
</dbReference>
<dbReference type="AlphaFoldDB" id="A0A7W6DVZ0"/>
<dbReference type="RefSeq" id="WP_167688982.1">
    <property type="nucleotide sequence ID" value="NZ_BAABBZ010000055.1"/>
</dbReference>
<dbReference type="Proteomes" id="UP000541426">
    <property type="component" value="Unassembled WGS sequence"/>
</dbReference>
<dbReference type="GO" id="GO:0003955">
    <property type="term" value="F:NAD(P)H dehydrogenase (quinone) activity"/>
    <property type="evidence" value="ECO:0007669"/>
    <property type="project" value="TreeGrafter"/>
</dbReference>
<comment type="caution">
    <text evidence="3">The sequence shown here is derived from an EMBL/GenBank/DDBJ whole genome shotgun (WGS) entry which is preliminary data.</text>
</comment>